<accession>A0ABX7FXK5</accession>
<dbReference type="SUPFAM" id="SSF102712">
    <property type="entry name" value="JAB1/MPN domain"/>
    <property type="match status" value="1"/>
</dbReference>
<feature type="domain" description="MPN" evidence="8">
    <location>
        <begin position="117"/>
        <end position="239"/>
    </location>
</feature>
<evidence type="ECO:0000259" key="8">
    <source>
        <dbReference type="PROSITE" id="PS50249"/>
    </source>
</evidence>
<keyword evidence="6" id="KW-0482">Metalloprotease</keyword>
<dbReference type="InterPro" id="IPR020891">
    <property type="entry name" value="UPF0758_CS"/>
</dbReference>
<dbReference type="PROSITE" id="PS50249">
    <property type="entry name" value="MPN"/>
    <property type="match status" value="1"/>
</dbReference>
<comment type="similarity">
    <text evidence="1 7">Belongs to the UPF0758 family.</text>
</comment>
<evidence type="ECO:0000256" key="7">
    <source>
        <dbReference type="RuleBase" id="RU003797"/>
    </source>
</evidence>
<keyword evidence="4" id="KW-0378">Hydrolase</keyword>
<evidence type="ECO:0000256" key="1">
    <source>
        <dbReference type="ARBA" id="ARBA00010243"/>
    </source>
</evidence>
<reference evidence="9 10" key="1">
    <citation type="submission" date="2021-01" db="EMBL/GenBank/DDBJ databases">
        <title>Identification of strong promoters based on the transcriptome of Brevibacillus choshinensis.</title>
        <authorList>
            <person name="Yao D."/>
            <person name="Zhang K."/>
            <person name="Wu J."/>
        </authorList>
    </citation>
    <scope>NUCLEOTIDE SEQUENCE [LARGE SCALE GENOMIC DNA]</scope>
    <source>
        <strain evidence="9 10">HPD31-SP3</strain>
    </source>
</reference>
<evidence type="ECO:0000256" key="3">
    <source>
        <dbReference type="ARBA" id="ARBA00022723"/>
    </source>
</evidence>
<dbReference type="NCBIfam" id="NF000642">
    <property type="entry name" value="PRK00024.1"/>
    <property type="match status" value="1"/>
</dbReference>
<dbReference type="Pfam" id="PF04002">
    <property type="entry name" value="RadC"/>
    <property type="match status" value="1"/>
</dbReference>
<protein>
    <submittedName>
        <fullName evidence="9">DNA repair protein RadC</fullName>
    </submittedName>
</protein>
<dbReference type="InterPro" id="IPR037518">
    <property type="entry name" value="MPN"/>
</dbReference>
<keyword evidence="10" id="KW-1185">Reference proteome</keyword>
<dbReference type="Proteomes" id="UP000596248">
    <property type="component" value="Chromosome"/>
</dbReference>
<evidence type="ECO:0000256" key="4">
    <source>
        <dbReference type="ARBA" id="ARBA00022801"/>
    </source>
</evidence>
<dbReference type="InterPro" id="IPR010994">
    <property type="entry name" value="RuvA_2-like"/>
</dbReference>
<dbReference type="PANTHER" id="PTHR30471">
    <property type="entry name" value="DNA REPAIR PROTEIN RADC"/>
    <property type="match status" value="1"/>
</dbReference>
<dbReference type="EMBL" id="CP069127">
    <property type="protein sequence ID" value="QRG70522.1"/>
    <property type="molecule type" value="Genomic_DNA"/>
</dbReference>
<dbReference type="InterPro" id="IPR001405">
    <property type="entry name" value="UPF0758"/>
</dbReference>
<gene>
    <name evidence="9" type="primary">radC</name>
    <name evidence="9" type="ORF">JNE38_09855</name>
</gene>
<evidence type="ECO:0000256" key="6">
    <source>
        <dbReference type="ARBA" id="ARBA00023049"/>
    </source>
</evidence>
<dbReference type="Gene3D" id="1.10.150.20">
    <property type="entry name" value="5' to 3' exonuclease, C-terminal subdomain"/>
    <property type="match status" value="1"/>
</dbReference>
<dbReference type="CDD" id="cd08071">
    <property type="entry name" value="MPN_DUF2466"/>
    <property type="match status" value="1"/>
</dbReference>
<keyword evidence="3" id="KW-0479">Metal-binding</keyword>
<evidence type="ECO:0000313" key="10">
    <source>
        <dbReference type="Proteomes" id="UP000596248"/>
    </source>
</evidence>
<keyword evidence="5" id="KW-0862">Zinc</keyword>
<dbReference type="PROSITE" id="PS01302">
    <property type="entry name" value="UPF0758"/>
    <property type="match status" value="1"/>
</dbReference>
<sequence>MAGGRFILATNTCNKNAMKNVPYYDRPRERLLRDGAVHLSDTELLAILLRTGTEKETAYELAQRLLSRFEDLRGLAQASHAELIEQKGIGQVKAIELHAAFELGRRLTGVPRQNRASIRLPRDVADLMIPELAHLTQEHFVCLFLNTKNHVIGKQTIFVGSLDSSIVHPREVFKEAIRRSSASVICLHNHPSGDPTPSREDIAITHTLKEAGELVGISLLDHVIIGDGKYVSLKEQGYF</sequence>
<proteinExistence type="inferred from homology"/>
<keyword evidence="2" id="KW-0645">Protease</keyword>
<organism evidence="9 10">
    <name type="scientific">Brevibacillus choshinensis</name>
    <dbReference type="NCBI Taxonomy" id="54911"/>
    <lineage>
        <taxon>Bacteria</taxon>
        <taxon>Bacillati</taxon>
        <taxon>Bacillota</taxon>
        <taxon>Bacilli</taxon>
        <taxon>Bacillales</taxon>
        <taxon>Paenibacillaceae</taxon>
        <taxon>Brevibacillus</taxon>
    </lineage>
</organism>
<dbReference type="Gene3D" id="3.40.140.10">
    <property type="entry name" value="Cytidine Deaminase, domain 2"/>
    <property type="match status" value="1"/>
</dbReference>
<dbReference type="InterPro" id="IPR025657">
    <property type="entry name" value="RadC_JAB"/>
</dbReference>
<dbReference type="InterPro" id="IPR046778">
    <property type="entry name" value="UPF0758_N"/>
</dbReference>
<dbReference type="Pfam" id="PF20582">
    <property type="entry name" value="UPF0758_N"/>
    <property type="match status" value="1"/>
</dbReference>
<dbReference type="SUPFAM" id="SSF47781">
    <property type="entry name" value="RuvA domain 2-like"/>
    <property type="match status" value="1"/>
</dbReference>
<evidence type="ECO:0000256" key="2">
    <source>
        <dbReference type="ARBA" id="ARBA00022670"/>
    </source>
</evidence>
<evidence type="ECO:0000313" key="9">
    <source>
        <dbReference type="EMBL" id="QRG70522.1"/>
    </source>
</evidence>
<evidence type="ECO:0000256" key="5">
    <source>
        <dbReference type="ARBA" id="ARBA00022833"/>
    </source>
</evidence>
<dbReference type="PANTHER" id="PTHR30471:SF3">
    <property type="entry name" value="UPF0758 PROTEIN YEES-RELATED"/>
    <property type="match status" value="1"/>
</dbReference>
<dbReference type="NCBIfam" id="TIGR00608">
    <property type="entry name" value="radc"/>
    <property type="match status" value="1"/>
</dbReference>
<name>A0ABX7FXK5_BRECH</name>